<feature type="domain" description="DUF6604" evidence="2">
    <location>
        <begin position="11"/>
        <end position="271"/>
    </location>
</feature>
<protein>
    <recommendedName>
        <fullName evidence="2">DUF6604 domain-containing protein</fullName>
    </recommendedName>
</protein>
<keyword evidence="4" id="KW-1185">Reference proteome</keyword>
<sequence>MLPSSLKSIYQQYKADTDYVATWLATTAKAHGYTNDAPGSNNPPAKSGRKGKARKAVKATHQPQPSNSATKVPYVIRIRDFEPMASYVANIDSISVLDHFVVALERVIWVRKTFSDRLAASGAYTSPASDDRHSFFVGVLEKVGDYLKPLMNAGVFNVGESSKAAAKKSEGPLKNMFDILAVYTPSETFLNAPDVAVPKSTTEVKYTAEQDDTWEHAVFALVSLLDDYDRLSKEIKSLWIRYSTDSLDLAAVSVATNMAFELARSMEDEMKSLLDKHGGAANLVTSYFVELCRASGIDAEDKELPSDPYNMEAYGLAKHCLANGIILLSSYATSNSGDIIVNNYNGKFGWYDEALGASGETNRAKWNQDSTAFFEIIPDLHFLSSNMGRGARIEDELIRGIAALLKGPKGAVPLWLALTAQTYLDILQFLGANCARGFSQMQQESLKIKKAMLSVPASSSERDAVLGVATKWDKDPIWICRQQMILLDMLPGTNPPAFKFLRRSPTHCGLLIHNMRVRFHISGVRYSAPSGGLMCTTQLYHALRHEKLLPDQVVWEDLETFWKMQGNPAFFVGDPPTTREGYFRNYCLSIGMSASNWASAKRKGKGKVNVNTANRRNINSTDGANDEMPDSIKLSPAGLIDKLALEIHAEAPMITFDYFTMHNTAWTFLKELKEKFTRIHGVEFLQYIPQEDRLPFVVGYTFSTAAGRKDLKDEDNAEPVDSFINAAAELLCGFLIKGQRRVLKDRSKTKVEPEELANQEFKDYNPWRMDKLMAEVRKMSRTMGGLDTGAGGQNCPVQ</sequence>
<proteinExistence type="predicted"/>
<accession>A0A9P9JLY7</accession>
<feature type="region of interest" description="Disordered" evidence="1">
    <location>
        <begin position="32"/>
        <end position="68"/>
    </location>
</feature>
<dbReference type="AlphaFoldDB" id="A0A9P9JLY7"/>
<evidence type="ECO:0000256" key="1">
    <source>
        <dbReference type="SAM" id="MobiDB-lite"/>
    </source>
</evidence>
<organism evidence="3 4">
    <name type="scientific">Fusarium solani</name>
    <name type="common">Filamentous fungus</name>
    <dbReference type="NCBI Taxonomy" id="169388"/>
    <lineage>
        <taxon>Eukaryota</taxon>
        <taxon>Fungi</taxon>
        <taxon>Dikarya</taxon>
        <taxon>Ascomycota</taxon>
        <taxon>Pezizomycotina</taxon>
        <taxon>Sordariomycetes</taxon>
        <taxon>Hypocreomycetidae</taxon>
        <taxon>Hypocreales</taxon>
        <taxon>Nectriaceae</taxon>
        <taxon>Fusarium</taxon>
        <taxon>Fusarium solani species complex</taxon>
    </lineage>
</organism>
<dbReference type="Pfam" id="PF20253">
    <property type="entry name" value="DUF6604"/>
    <property type="match status" value="1"/>
</dbReference>
<reference evidence="3" key="1">
    <citation type="journal article" date="2021" name="Nat. Commun.">
        <title>Genetic determinants of endophytism in the Arabidopsis root mycobiome.</title>
        <authorList>
            <person name="Mesny F."/>
            <person name="Miyauchi S."/>
            <person name="Thiergart T."/>
            <person name="Pickel B."/>
            <person name="Atanasova L."/>
            <person name="Karlsson M."/>
            <person name="Huettel B."/>
            <person name="Barry K.W."/>
            <person name="Haridas S."/>
            <person name="Chen C."/>
            <person name="Bauer D."/>
            <person name="Andreopoulos W."/>
            <person name="Pangilinan J."/>
            <person name="LaButti K."/>
            <person name="Riley R."/>
            <person name="Lipzen A."/>
            <person name="Clum A."/>
            <person name="Drula E."/>
            <person name="Henrissat B."/>
            <person name="Kohler A."/>
            <person name="Grigoriev I.V."/>
            <person name="Martin F.M."/>
            <person name="Hacquard S."/>
        </authorList>
    </citation>
    <scope>NUCLEOTIDE SEQUENCE</scope>
    <source>
        <strain evidence="3">FSSC 5 MPI-SDFR-AT-0091</strain>
    </source>
</reference>
<name>A0A9P9JLY7_FUSSL</name>
<evidence type="ECO:0000313" key="3">
    <source>
        <dbReference type="EMBL" id="KAH7228385.1"/>
    </source>
</evidence>
<dbReference type="PANTHER" id="PTHR38795">
    <property type="entry name" value="DUF6604 DOMAIN-CONTAINING PROTEIN"/>
    <property type="match status" value="1"/>
</dbReference>
<gene>
    <name evidence="3" type="ORF">B0J15DRAFT_530814</name>
</gene>
<dbReference type="OrthoDB" id="5238236at2759"/>
<dbReference type="EMBL" id="JAGTJS010000045">
    <property type="protein sequence ID" value="KAH7228385.1"/>
    <property type="molecule type" value="Genomic_DNA"/>
</dbReference>
<dbReference type="InterPro" id="IPR046539">
    <property type="entry name" value="DUF6604"/>
</dbReference>
<dbReference type="Proteomes" id="UP000736672">
    <property type="component" value="Unassembled WGS sequence"/>
</dbReference>
<evidence type="ECO:0000313" key="4">
    <source>
        <dbReference type="Proteomes" id="UP000736672"/>
    </source>
</evidence>
<comment type="caution">
    <text evidence="3">The sequence shown here is derived from an EMBL/GenBank/DDBJ whole genome shotgun (WGS) entry which is preliminary data.</text>
</comment>
<evidence type="ECO:0000259" key="2">
    <source>
        <dbReference type="Pfam" id="PF20253"/>
    </source>
</evidence>
<dbReference type="PANTHER" id="PTHR38795:SF1">
    <property type="entry name" value="DUF6604 DOMAIN-CONTAINING PROTEIN"/>
    <property type="match status" value="1"/>
</dbReference>
<feature type="compositionally biased region" description="Basic residues" evidence="1">
    <location>
        <begin position="47"/>
        <end position="58"/>
    </location>
</feature>